<evidence type="ECO:0000256" key="3">
    <source>
        <dbReference type="SAM" id="Coils"/>
    </source>
</evidence>
<feature type="domain" description="YknX-like C-terminal permuted SH3-like" evidence="7">
    <location>
        <begin position="425"/>
        <end position="490"/>
    </location>
</feature>
<dbReference type="Pfam" id="PF25954">
    <property type="entry name" value="Beta-barrel_RND_2"/>
    <property type="match status" value="1"/>
</dbReference>
<dbReference type="InterPro" id="IPR051909">
    <property type="entry name" value="MFP_Cation_Efflux"/>
</dbReference>
<evidence type="ECO:0000259" key="5">
    <source>
        <dbReference type="Pfam" id="PF25917"/>
    </source>
</evidence>
<dbReference type="PANTHER" id="PTHR30097">
    <property type="entry name" value="CATION EFFLUX SYSTEM PROTEIN CUSB"/>
    <property type="match status" value="1"/>
</dbReference>
<dbReference type="SUPFAM" id="SSF111369">
    <property type="entry name" value="HlyD-like secretion proteins"/>
    <property type="match status" value="2"/>
</dbReference>
<evidence type="ECO:0000256" key="4">
    <source>
        <dbReference type="SAM" id="Phobius"/>
    </source>
</evidence>
<evidence type="ECO:0000313" key="9">
    <source>
        <dbReference type="Proteomes" id="UP000094669"/>
    </source>
</evidence>
<reference evidence="8" key="1">
    <citation type="submission" date="2018-01" db="EMBL/GenBank/DDBJ databases">
        <title>Genomic characterization of Leptospira inadai serogroup Lyme isolated from captured rat in Brazil and comparative analysis with human reference strain.</title>
        <authorList>
            <person name="Moreno L.Z."/>
            <person name="Loureiro A.P."/>
            <person name="Miraglia F."/>
            <person name="Kremer F.S."/>
            <person name="Eslabao M.R."/>
            <person name="Dellagostin O.A."/>
            <person name="Lilenbaum W."/>
            <person name="Moreno A.M."/>
        </authorList>
    </citation>
    <scope>NUCLEOTIDE SEQUENCE [LARGE SCALE GENOMIC DNA]</scope>
    <source>
        <strain evidence="8">M34/99</strain>
    </source>
</reference>
<dbReference type="InterPro" id="IPR058625">
    <property type="entry name" value="MdtA-like_BSH"/>
</dbReference>
<comment type="similarity">
    <text evidence="1">Belongs to the membrane fusion protein (MFP) (TC 8.A.1) family.</text>
</comment>
<dbReference type="EMBL" id="MCRM02000002">
    <property type="protein sequence ID" value="PNV76519.1"/>
    <property type="molecule type" value="Genomic_DNA"/>
</dbReference>
<keyword evidence="9" id="KW-1185">Reference proteome</keyword>
<dbReference type="NCBIfam" id="TIGR01730">
    <property type="entry name" value="RND_mfp"/>
    <property type="match status" value="1"/>
</dbReference>
<dbReference type="PRINTS" id="PR01490">
    <property type="entry name" value="RTXTOXIND"/>
</dbReference>
<dbReference type="RefSeq" id="WP_010415067.1">
    <property type="nucleotide sequence ID" value="NZ_MCRM02000002.1"/>
</dbReference>
<dbReference type="InterPro" id="IPR058792">
    <property type="entry name" value="Beta-barrel_RND_2"/>
</dbReference>
<name>A0ABX4YN01_9LEPT</name>
<gene>
    <name evidence="8" type="ORF">BES34_002715</name>
</gene>
<dbReference type="Gene3D" id="2.40.50.100">
    <property type="match status" value="2"/>
</dbReference>
<keyword evidence="4" id="KW-1133">Transmembrane helix</keyword>
<evidence type="ECO:0000256" key="1">
    <source>
        <dbReference type="ARBA" id="ARBA00009477"/>
    </source>
</evidence>
<dbReference type="Pfam" id="PF25989">
    <property type="entry name" value="YknX_C"/>
    <property type="match status" value="1"/>
</dbReference>
<dbReference type="Gene3D" id="2.40.30.170">
    <property type="match status" value="1"/>
</dbReference>
<comment type="caution">
    <text evidence="8">The sequence shown here is derived from an EMBL/GenBank/DDBJ whole genome shotgun (WGS) entry which is preliminary data.</text>
</comment>
<dbReference type="Gene3D" id="1.10.287.470">
    <property type="entry name" value="Helix hairpin bin"/>
    <property type="match status" value="2"/>
</dbReference>
<sequence>MIFSVLKAIFKNIAAKIILYLAVIYLLLFAAYYRLKDNPSYPVVNNIGASLFKPLFWVFRDSKMTTAGDQAGPVSVSAYRIVIKNIAPSVSSSGMIDFKDKVEIYSKLSGRIEKIFVKEGDKVSFDQKLFKIESLQYELELMKQEATMESSRSQVKLAAEKYEKAKFGIDARIREMEKSKTLFRRAKDEYEKAKKTFEGKEEIYKVGGISREEFEVARLEVGNKESAYAIAKKDLEIHSLGLSDEDIIRNGYSVPSSEKERISIIKDINTKIEKAELEVAEGVLRSHQAQVNATKILLKEVMNYSPIAGIVAKKYKSQGEVISGNSGGNQAVLTIIDISQVYAVFNISESESIHLKKDMKVDFTADVFKKENFTGKIVLISPLVDQKSHTTEVKSLIKNTDNRLKPGMFIRANVLTGEPVPTILIPAAATIPKEEDKAIVFEVRDGSCYKKEIKTGKKYDDYIQVMEGLQQDDIIVLDKLSQLRDGIPVKPILGQN</sequence>
<protein>
    <submittedName>
        <fullName evidence="8">Efflux transporter periplasmic adaptor subunit</fullName>
    </submittedName>
</protein>
<dbReference type="Pfam" id="PF25917">
    <property type="entry name" value="BSH_RND"/>
    <property type="match status" value="1"/>
</dbReference>
<keyword evidence="4" id="KW-0472">Membrane</keyword>
<feature type="domain" description="CusB-like beta-barrel" evidence="6">
    <location>
        <begin position="341"/>
        <end position="414"/>
    </location>
</feature>
<feature type="domain" description="Multidrug resistance protein MdtA-like barrel-sandwich hybrid" evidence="5">
    <location>
        <begin position="101"/>
        <end position="326"/>
    </location>
</feature>
<dbReference type="Gene3D" id="2.40.420.20">
    <property type="match status" value="1"/>
</dbReference>
<feature type="transmembrane region" description="Helical" evidence="4">
    <location>
        <begin position="12"/>
        <end position="33"/>
    </location>
</feature>
<keyword evidence="2" id="KW-0813">Transport</keyword>
<proteinExistence type="inferred from homology"/>
<keyword evidence="3" id="KW-0175">Coiled coil</keyword>
<dbReference type="Proteomes" id="UP000094669">
    <property type="component" value="Unassembled WGS sequence"/>
</dbReference>
<dbReference type="PANTHER" id="PTHR30097:SF16">
    <property type="entry name" value="CATION EFFLUX SYSTEM (CZCB-LIKE)"/>
    <property type="match status" value="1"/>
</dbReference>
<organism evidence="8 9">
    <name type="scientific">Leptospira inadai serovar Lyme</name>
    <dbReference type="NCBI Taxonomy" id="293084"/>
    <lineage>
        <taxon>Bacteria</taxon>
        <taxon>Pseudomonadati</taxon>
        <taxon>Spirochaetota</taxon>
        <taxon>Spirochaetia</taxon>
        <taxon>Leptospirales</taxon>
        <taxon>Leptospiraceae</taxon>
        <taxon>Leptospira</taxon>
    </lineage>
</organism>
<keyword evidence="4" id="KW-0812">Transmembrane</keyword>
<dbReference type="InterPro" id="IPR058637">
    <property type="entry name" value="YknX-like_C"/>
</dbReference>
<evidence type="ECO:0000313" key="8">
    <source>
        <dbReference type="EMBL" id="PNV76519.1"/>
    </source>
</evidence>
<accession>A0ABX4YN01</accession>
<evidence type="ECO:0000259" key="6">
    <source>
        <dbReference type="Pfam" id="PF25954"/>
    </source>
</evidence>
<evidence type="ECO:0000256" key="2">
    <source>
        <dbReference type="ARBA" id="ARBA00022448"/>
    </source>
</evidence>
<dbReference type="InterPro" id="IPR006143">
    <property type="entry name" value="RND_pump_MFP"/>
</dbReference>
<evidence type="ECO:0000259" key="7">
    <source>
        <dbReference type="Pfam" id="PF25989"/>
    </source>
</evidence>
<feature type="coiled-coil region" evidence="3">
    <location>
        <begin position="176"/>
        <end position="203"/>
    </location>
</feature>